<keyword evidence="1" id="KW-0808">Transferase</keyword>
<organism evidence="1 2">
    <name type="scientific">Thiovibrio frasassiensis</name>
    <dbReference type="NCBI Taxonomy" id="2984131"/>
    <lineage>
        <taxon>Bacteria</taxon>
        <taxon>Pseudomonadati</taxon>
        <taxon>Thermodesulfobacteriota</taxon>
        <taxon>Desulfobulbia</taxon>
        <taxon>Desulfobulbales</taxon>
        <taxon>Thiovibrionaceae</taxon>
        <taxon>Thiovibrio</taxon>
    </lineage>
</organism>
<keyword evidence="1" id="KW-0489">Methyltransferase</keyword>
<dbReference type="Pfam" id="PF13489">
    <property type="entry name" value="Methyltransf_23"/>
    <property type="match status" value="1"/>
</dbReference>
<evidence type="ECO:0000313" key="1">
    <source>
        <dbReference type="EMBL" id="MDG4474798.1"/>
    </source>
</evidence>
<dbReference type="RefSeq" id="WP_307631778.1">
    <property type="nucleotide sequence ID" value="NZ_JAPHEH010000001.1"/>
</dbReference>
<name>A0A9X4MEF9_9BACT</name>
<dbReference type="InterPro" id="IPR029063">
    <property type="entry name" value="SAM-dependent_MTases_sf"/>
</dbReference>
<dbReference type="CDD" id="cd02440">
    <property type="entry name" value="AdoMet_MTases"/>
    <property type="match status" value="1"/>
</dbReference>
<dbReference type="AlphaFoldDB" id="A0A9X4MEF9"/>
<dbReference type="EMBL" id="JAPHEH010000001">
    <property type="protein sequence ID" value="MDG4474798.1"/>
    <property type="molecule type" value="Genomic_DNA"/>
</dbReference>
<proteinExistence type="predicted"/>
<evidence type="ECO:0000313" key="2">
    <source>
        <dbReference type="Proteomes" id="UP001154240"/>
    </source>
</evidence>
<keyword evidence="2" id="KW-1185">Reference proteome</keyword>
<reference evidence="1" key="2">
    <citation type="submission" date="2022-10" db="EMBL/GenBank/DDBJ databases">
        <authorList>
            <person name="Aronson H.S."/>
        </authorList>
    </citation>
    <scope>NUCLEOTIDE SEQUENCE</scope>
    <source>
        <strain evidence="1">RS19-109</strain>
    </source>
</reference>
<accession>A0A9X4MEF9</accession>
<dbReference type="GO" id="GO:0008168">
    <property type="term" value="F:methyltransferase activity"/>
    <property type="evidence" value="ECO:0007669"/>
    <property type="project" value="UniProtKB-KW"/>
</dbReference>
<protein>
    <submittedName>
        <fullName evidence="1">Class I SAM-dependent methyltransferase</fullName>
    </submittedName>
</protein>
<dbReference type="Gene3D" id="3.40.50.720">
    <property type="entry name" value="NAD(P)-binding Rossmann-like Domain"/>
    <property type="match status" value="1"/>
</dbReference>
<dbReference type="SUPFAM" id="SSF53335">
    <property type="entry name" value="S-adenosyl-L-methionine-dependent methyltransferases"/>
    <property type="match status" value="1"/>
</dbReference>
<dbReference type="Gene3D" id="3.40.50.150">
    <property type="entry name" value="Vaccinia Virus protein VP39"/>
    <property type="match status" value="1"/>
</dbReference>
<sequence>MNRYEKYVEIFDSNSISKEAAIADVGCAKGGFLAFLKQRGFSSLQGVEIDPKCAEYARTHYELDVATGTVDNLPFTDGSRDILIYNHVLEHLYDPLRALAEANRVLAEDGIVFVEVPNAGRYEDGRIFDFYWFCMREHINHFDLSHLTMLMEAAGFERIYECQSLMPYNSTANYPSLCVLFCKSKNVASGYGADTLGLSNSVRRYIDAEEDFLEIHRDQVSKLAASGRPVYVWGIGIEFFSLYSLAGLRDCNLRYLVDKNPAKQLKTVGGLSIISPECLSSAPLDSVVVIASVFNKDDMVNNLVSMSYPIGFITFC</sequence>
<comment type="caution">
    <text evidence="1">The sequence shown here is derived from an EMBL/GenBank/DDBJ whole genome shotgun (WGS) entry which is preliminary data.</text>
</comment>
<gene>
    <name evidence="1" type="ORF">OLX77_01320</name>
</gene>
<reference evidence="1" key="1">
    <citation type="journal article" date="2022" name="bioRxiv">
        <title>Thiovibrio frasassiensisgen. nov., sp. nov., an autotrophic, elemental sulfur disproportionating bacterium isolated from sulfidic karst sediment, and proposal of Thiovibrionaceae fam. nov.</title>
        <authorList>
            <person name="Aronson H."/>
            <person name="Thomas C."/>
            <person name="Bhattacharyya M."/>
            <person name="Eckstein S."/>
            <person name="Jensen S."/>
            <person name="Barco R."/>
            <person name="Macalady J."/>
            <person name="Amend J."/>
        </authorList>
    </citation>
    <scope>NUCLEOTIDE SEQUENCE</scope>
    <source>
        <strain evidence="1">RS19-109</strain>
    </source>
</reference>
<dbReference type="PANTHER" id="PTHR43861">
    <property type="entry name" value="TRANS-ACONITATE 2-METHYLTRANSFERASE-RELATED"/>
    <property type="match status" value="1"/>
</dbReference>
<dbReference type="Proteomes" id="UP001154240">
    <property type="component" value="Unassembled WGS sequence"/>
</dbReference>
<dbReference type="GO" id="GO:0032259">
    <property type="term" value="P:methylation"/>
    <property type="evidence" value="ECO:0007669"/>
    <property type="project" value="UniProtKB-KW"/>
</dbReference>